<protein>
    <submittedName>
        <fullName evidence="3">Flp pilus assembly protein TadG</fullName>
    </submittedName>
</protein>
<dbReference type="Proteomes" id="UP000183529">
    <property type="component" value="Unassembled WGS sequence"/>
</dbReference>
<dbReference type="AlphaFoldDB" id="A0AAQ1GG08"/>
<dbReference type="RefSeq" id="WP_074983748.1">
    <property type="nucleotide sequence ID" value="NZ_CADFGN010000008.1"/>
</dbReference>
<feature type="domain" description="Putative Flp pilus-assembly TadG-like N-terminal" evidence="2">
    <location>
        <begin position="15"/>
        <end position="62"/>
    </location>
</feature>
<reference evidence="3 4" key="1">
    <citation type="submission" date="2016-10" db="EMBL/GenBank/DDBJ databases">
        <authorList>
            <person name="Varghese N."/>
            <person name="Submissions S."/>
        </authorList>
    </citation>
    <scope>NUCLEOTIDE SEQUENCE [LARGE SCALE GENOMIC DNA]</scope>
    <source>
        <strain evidence="3 4">LMG 22274</strain>
    </source>
</reference>
<dbReference type="Pfam" id="PF13400">
    <property type="entry name" value="Tad"/>
    <property type="match status" value="1"/>
</dbReference>
<name>A0AAQ1GG08_9BURK</name>
<dbReference type="Pfam" id="PF09977">
    <property type="entry name" value="Tad_C"/>
    <property type="match status" value="1"/>
</dbReference>
<evidence type="ECO:0000313" key="4">
    <source>
        <dbReference type="Proteomes" id="UP000183529"/>
    </source>
</evidence>
<accession>A0AAQ1GG08</accession>
<evidence type="ECO:0000313" key="3">
    <source>
        <dbReference type="EMBL" id="SEJ71773.1"/>
    </source>
</evidence>
<dbReference type="EMBL" id="FNZM01000007">
    <property type="protein sequence ID" value="SEJ71773.1"/>
    <property type="molecule type" value="Genomic_DNA"/>
</dbReference>
<sequence>MNKIFTGRRARRQRGAVAVQVALLLITLLGSAAMAIDIGRWVVVRHQLQNAADAAALAGVRALPGQLAASAVPAVWTTASTAASAAATQYASANTADGQAAAAKTISVGYWDVANVPSSVPASLPQTITSATVKPAVIVTVGLADGANLPLVLGALVGVPSLSASATAVAVVSAPGVALSGALFPIALNQCVYQNAAYWKNGQPISGVEIEIGNGAPSNCIGAAAQWTALTLDSNSSAYGPCSGMSPSSVTAAKCLMTSGNGPALSTGAKISIQPGVESSIYNNFPLTPPLLVTVPVVGDSSIMSGSGSGGDTPVVGFASLQIDYVIGANGKSTPACNNNAACSGPPCKKCVIAHLIAARAGSTTAGGTTSSYYGALTPPVLAALPSSAWY</sequence>
<evidence type="ECO:0000259" key="2">
    <source>
        <dbReference type="Pfam" id="PF13400"/>
    </source>
</evidence>
<comment type="caution">
    <text evidence="3">The sequence shown here is derived from an EMBL/GenBank/DDBJ whole genome shotgun (WGS) entry which is preliminary data.</text>
</comment>
<proteinExistence type="predicted"/>
<organism evidence="3 4">
    <name type="scientific">Paraburkholderia tropica</name>
    <dbReference type="NCBI Taxonomy" id="92647"/>
    <lineage>
        <taxon>Bacteria</taxon>
        <taxon>Pseudomonadati</taxon>
        <taxon>Pseudomonadota</taxon>
        <taxon>Betaproteobacteria</taxon>
        <taxon>Burkholderiales</taxon>
        <taxon>Burkholderiaceae</taxon>
        <taxon>Paraburkholderia</taxon>
    </lineage>
</organism>
<gene>
    <name evidence="3" type="ORF">SAMN05216550_107338</name>
</gene>
<dbReference type="InterPro" id="IPR018705">
    <property type="entry name" value="DUF2134_membrane"/>
</dbReference>
<feature type="domain" description="DUF2134" evidence="1">
    <location>
        <begin position="75"/>
        <end position="170"/>
    </location>
</feature>
<dbReference type="InterPro" id="IPR028087">
    <property type="entry name" value="Tad_N"/>
</dbReference>
<evidence type="ECO:0000259" key="1">
    <source>
        <dbReference type="Pfam" id="PF09977"/>
    </source>
</evidence>